<name>A0A3P7F5A8_TOXCA</name>
<dbReference type="AlphaFoldDB" id="A0A3P7F5A8"/>
<proteinExistence type="predicted"/>
<evidence type="ECO:0000313" key="3">
    <source>
        <dbReference type="EMBL" id="VDM28973.1"/>
    </source>
</evidence>
<dbReference type="PANTHER" id="PTHR22898:SF3">
    <property type="entry name" value="ALPHA-1,2-FUCOSYLTRANSFERASE-RELATED"/>
    <property type="match status" value="1"/>
</dbReference>
<gene>
    <name evidence="3" type="ORF">TCNE_LOCUS3256</name>
</gene>
<dbReference type="PANTHER" id="PTHR22898">
    <property type="entry name" value="UNCHARACTERIZED GLYCOSOL TRANSFERASE-RELATED"/>
    <property type="match status" value="1"/>
</dbReference>
<dbReference type="InterPro" id="IPR052501">
    <property type="entry name" value="Alpha-1-2_FucT"/>
</dbReference>
<accession>A0A3P7F5A8</accession>
<keyword evidence="1" id="KW-0328">Glycosyltransferase</keyword>
<evidence type="ECO:0000256" key="1">
    <source>
        <dbReference type="ARBA" id="ARBA00022676"/>
    </source>
</evidence>
<dbReference type="GO" id="GO:0008107">
    <property type="term" value="F:galactoside 2-alpha-L-fucosyltransferase activity"/>
    <property type="evidence" value="ECO:0007669"/>
    <property type="project" value="InterPro"/>
</dbReference>
<evidence type="ECO:0000256" key="2">
    <source>
        <dbReference type="ARBA" id="ARBA00022679"/>
    </source>
</evidence>
<dbReference type="EMBL" id="UYWY01003979">
    <property type="protein sequence ID" value="VDM28973.1"/>
    <property type="molecule type" value="Genomic_DNA"/>
</dbReference>
<evidence type="ECO:0008006" key="4">
    <source>
        <dbReference type="Google" id="ProtNLM"/>
    </source>
</evidence>
<dbReference type="GO" id="GO:0016020">
    <property type="term" value="C:membrane"/>
    <property type="evidence" value="ECO:0007669"/>
    <property type="project" value="InterPro"/>
</dbReference>
<dbReference type="Pfam" id="PF01531">
    <property type="entry name" value="Glyco_transf_11"/>
    <property type="match status" value="1"/>
</dbReference>
<reference evidence="3" key="1">
    <citation type="submission" date="2018-11" db="EMBL/GenBank/DDBJ databases">
        <authorList>
            <consortium name="Pathogen Informatics"/>
        </authorList>
    </citation>
    <scope>NUCLEOTIDE SEQUENCE [LARGE SCALE GENOMIC DNA]</scope>
</reference>
<protein>
    <recommendedName>
        <fullName evidence="4">L-Fucosyltransferase</fullName>
    </recommendedName>
</protein>
<dbReference type="GO" id="GO:0005975">
    <property type="term" value="P:carbohydrate metabolic process"/>
    <property type="evidence" value="ECO:0007669"/>
    <property type="project" value="InterPro"/>
</dbReference>
<keyword evidence="2" id="KW-0808">Transferase</keyword>
<dbReference type="InterPro" id="IPR002516">
    <property type="entry name" value="Glyco_trans_11"/>
</dbReference>
<organism evidence="3">
    <name type="scientific">Toxocara canis</name>
    <name type="common">Canine roundworm</name>
    <dbReference type="NCBI Taxonomy" id="6265"/>
    <lineage>
        <taxon>Eukaryota</taxon>
        <taxon>Metazoa</taxon>
        <taxon>Ecdysozoa</taxon>
        <taxon>Nematoda</taxon>
        <taxon>Chromadorea</taxon>
        <taxon>Rhabditida</taxon>
        <taxon>Spirurina</taxon>
        <taxon>Ascaridomorpha</taxon>
        <taxon>Ascaridoidea</taxon>
        <taxon>Toxocaridae</taxon>
        <taxon>Toxocara</taxon>
    </lineage>
</organism>
<sequence>MKIFADGQENNETVILFGNDYEWSVNVVQKYLNNSNTAAHVLPVMSNFTPVVDFAFVRQNCDTILLSASISTFGWWAAYLAGPAKKIYYNAVFSKPNGVENEVNAADFFLPSWISLNIKYKMWSW</sequence>